<dbReference type="EMBL" id="CAXITT010000601">
    <property type="protein sequence ID" value="CAL1544158.1"/>
    <property type="molecule type" value="Genomic_DNA"/>
</dbReference>
<organism evidence="2 3">
    <name type="scientific">Lymnaea stagnalis</name>
    <name type="common">Great pond snail</name>
    <name type="synonym">Helix stagnalis</name>
    <dbReference type="NCBI Taxonomy" id="6523"/>
    <lineage>
        <taxon>Eukaryota</taxon>
        <taxon>Metazoa</taxon>
        <taxon>Spiralia</taxon>
        <taxon>Lophotrochozoa</taxon>
        <taxon>Mollusca</taxon>
        <taxon>Gastropoda</taxon>
        <taxon>Heterobranchia</taxon>
        <taxon>Euthyneura</taxon>
        <taxon>Panpulmonata</taxon>
        <taxon>Hygrophila</taxon>
        <taxon>Lymnaeoidea</taxon>
        <taxon>Lymnaeidae</taxon>
        <taxon>Lymnaea</taxon>
    </lineage>
</organism>
<evidence type="ECO:0000259" key="1">
    <source>
        <dbReference type="Pfam" id="PF22064"/>
    </source>
</evidence>
<sequence length="136" mass="15011">MLQVLFRPKDQGEFSAVVEIFTLSLTRQQDNRTYTLLLSAYGEFPCLQISPSDDELNFGELLWGHTACRSIKIKNTGRATVPLRFSIFRKDAGSVLCNFSFHETDGPANLSMISHTTRPAAVGTVLSMSLPGVKEG</sequence>
<dbReference type="Pfam" id="PF22064">
    <property type="entry name" value="Cep192_D2"/>
    <property type="match status" value="1"/>
</dbReference>
<dbReference type="InterPro" id="IPR054086">
    <property type="entry name" value="Cep192-like_D2"/>
</dbReference>
<reference evidence="2 3" key="1">
    <citation type="submission" date="2024-04" db="EMBL/GenBank/DDBJ databases">
        <authorList>
            <consortium name="Genoscope - CEA"/>
            <person name="William W."/>
        </authorList>
    </citation>
    <scope>NUCLEOTIDE SEQUENCE [LARGE SCALE GENOMIC DNA]</scope>
</reference>
<evidence type="ECO:0000313" key="2">
    <source>
        <dbReference type="EMBL" id="CAL1544158.1"/>
    </source>
</evidence>
<accession>A0AAV2IHG1</accession>
<comment type="caution">
    <text evidence="2">The sequence shown here is derived from an EMBL/GenBank/DDBJ whole genome shotgun (WGS) entry which is preliminary data.</text>
</comment>
<name>A0AAV2IHG1_LYMST</name>
<feature type="non-terminal residue" evidence="2">
    <location>
        <position position="136"/>
    </location>
</feature>
<proteinExistence type="predicted"/>
<dbReference type="Proteomes" id="UP001497497">
    <property type="component" value="Unassembled WGS sequence"/>
</dbReference>
<dbReference type="Gene3D" id="2.60.40.10">
    <property type="entry name" value="Immunoglobulins"/>
    <property type="match status" value="1"/>
</dbReference>
<protein>
    <recommendedName>
        <fullName evidence="1">Cep192-like domain-containing protein</fullName>
    </recommendedName>
</protein>
<keyword evidence="3" id="KW-1185">Reference proteome</keyword>
<feature type="domain" description="Cep192-like" evidence="1">
    <location>
        <begin position="45"/>
        <end position="131"/>
    </location>
</feature>
<dbReference type="InterPro" id="IPR013783">
    <property type="entry name" value="Ig-like_fold"/>
</dbReference>
<evidence type="ECO:0000313" key="3">
    <source>
        <dbReference type="Proteomes" id="UP001497497"/>
    </source>
</evidence>
<gene>
    <name evidence="2" type="ORF">GSLYS_00017671001</name>
</gene>
<dbReference type="AlphaFoldDB" id="A0AAV2IHG1"/>